<name>A0A2S9IMI1_9HYPH</name>
<evidence type="ECO:0000313" key="2">
    <source>
        <dbReference type="Proteomes" id="UP000239434"/>
    </source>
</evidence>
<dbReference type="Proteomes" id="UP000239434">
    <property type="component" value="Unassembled WGS sequence"/>
</dbReference>
<organism evidence="1 2">
    <name type="scientific">Phyllobacterium phragmitis</name>
    <dbReference type="NCBI Taxonomy" id="2670329"/>
    <lineage>
        <taxon>Bacteria</taxon>
        <taxon>Pseudomonadati</taxon>
        <taxon>Pseudomonadota</taxon>
        <taxon>Alphaproteobacteria</taxon>
        <taxon>Hyphomicrobiales</taxon>
        <taxon>Phyllobacteriaceae</taxon>
        <taxon>Phyllobacterium</taxon>
    </lineage>
</organism>
<protein>
    <submittedName>
        <fullName evidence="1">Uncharacterized protein</fullName>
    </submittedName>
</protein>
<sequence>MAFAIKTEVCDPQAPMVIGSIGNRALRARGCSVAKLYNTIGPHSSLGYKPPAPQAILPRSAGLLYAPLRSANLGDHNNRRVSLQRSRWTFLMGPARSLQQVWRYEQS</sequence>
<keyword evidence="2" id="KW-1185">Reference proteome</keyword>
<reference evidence="1 2" key="1">
    <citation type="submission" date="2018-02" db="EMBL/GenBank/DDBJ databases">
        <title>The draft genome of Phyllobacterium sp. 1N-3.</title>
        <authorList>
            <person name="Liu L."/>
            <person name="Li L."/>
            <person name="Zhang X."/>
            <person name="Wang T."/>
            <person name="Liang L."/>
        </authorList>
    </citation>
    <scope>NUCLEOTIDE SEQUENCE [LARGE SCALE GENOMIC DNA]</scope>
    <source>
        <strain evidence="1 2">1N-3</strain>
    </source>
</reference>
<gene>
    <name evidence="1" type="ORF">C5748_19945</name>
</gene>
<comment type="caution">
    <text evidence="1">The sequence shown here is derived from an EMBL/GenBank/DDBJ whole genome shotgun (WGS) entry which is preliminary data.</text>
</comment>
<evidence type="ECO:0000313" key="1">
    <source>
        <dbReference type="EMBL" id="PRD41736.1"/>
    </source>
</evidence>
<dbReference type="EMBL" id="PVBR01000017">
    <property type="protein sequence ID" value="PRD41736.1"/>
    <property type="molecule type" value="Genomic_DNA"/>
</dbReference>
<dbReference type="AlphaFoldDB" id="A0A2S9IMI1"/>
<proteinExistence type="predicted"/>
<accession>A0A2S9IMI1</accession>